<feature type="transmembrane region" description="Helical" evidence="6">
    <location>
        <begin position="227"/>
        <end position="251"/>
    </location>
</feature>
<evidence type="ECO:0000256" key="3">
    <source>
        <dbReference type="ARBA" id="ARBA00022692"/>
    </source>
</evidence>
<dbReference type="InterPro" id="IPR043428">
    <property type="entry name" value="LivM-like"/>
</dbReference>
<dbReference type="EMBL" id="JBEPML010000012">
    <property type="protein sequence ID" value="MET3793190.1"/>
    <property type="molecule type" value="Genomic_DNA"/>
</dbReference>
<keyword evidence="8" id="KW-1185">Reference proteome</keyword>
<feature type="transmembrane region" description="Helical" evidence="6">
    <location>
        <begin position="301"/>
        <end position="323"/>
    </location>
</feature>
<sequence length="337" mass="35851">MSATARTSVSPVGGSFARLTGPLVILSLVALILLPSIWPSSYVINILILAFIFGILATGLNLIFGYTGLLSFGQIGFFGLGAYLYALLTMDAGLSPWFAMLLAGVGAGFVALLLGYPALRVSRASFVIVTLSFTLLAALLARNWVEVTRGPMGIPKLPAPSVDLPGLGEFSGHDPRVFYFIALGMAVVCIGVTYLLVNSPVGRVLRAVNLNEPLAASQGISPKKYQIAAFSIAGILSGVAGSLHVAHLGIVDPSIFDPYYSEMLLIIVIIGGPGSLWMVVISSFVFMVIPELLRMAPELRMVLFGFILVLAAMLFPTGVGGYLEDRKVALWRRSLRS</sequence>
<proteinExistence type="predicted"/>
<feature type="transmembrane region" description="Helical" evidence="6">
    <location>
        <begin position="69"/>
        <end position="88"/>
    </location>
</feature>
<evidence type="ECO:0000256" key="6">
    <source>
        <dbReference type="SAM" id="Phobius"/>
    </source>
</evidence>
<evidence type="ECO:0000313" key="7">
    <source>
        <dbReference type="EMBL" id="MET3793190.1"/>
    </source>
</evidence>
<keyword evidence="3 6" id="KW-0812">Transmembrane</keyword>
<dbReference type="Pfam" id="PF02653">
    <property type="entry name" value="BPD_transp_2"/>
    <property type="match status" value="1"/>
</dbReference>
<evidence type="ECO:0000313" key="8">
    <source>
        <dbReference type="Proteomes" id="UP001549076"/>
    </source>
</evidence>
<feature type="transmembrane region" description="Helical" evidence="6">
    <location>
        <begin position="177"/>
        <end position="197"/>
    </location>
</feature>
<evidence type="ECO:0000256" key="2">
    <source>
        <dbReference type="ARBA" id="ARBA00022475"/>
    </source>
</evidence>
<evidence type="ECO:0000256" key="4">
    <source>
        <dbReference type="ARBA" id="ARBA00022989"/>
    </source>
</evidence>
<comment type="subcellular location">
    <subcellularLocation>
        <location evidence="1">Cell membrane</location>
        <topology evidence="1">Multi-pass membrane protein</topology>
    </subcellularLocation>
</comment>
<accession>A0ABV2N2A1</accession>
<organism evidence="7 8">
    <name type="scientific">Aquamicrobium terrae</name>
    <dbReference type="NCBI Taxonomy" id="1324945"/>
    <lineage>
        <taxon>Bacteria</taxon>
        <taxon>Pseudomonadati</taxon>
        <taxon>Pseudomonadota</taxon>
        <taxon>Alphaproteobacteria</taxon>
        <taxon>Hyphomicrobiales</taxon>
        <taxon>Phyllobacteriaceae</taxon>
        <taxon>Aquamicrobium</taxon>
    </lineage>
</organism>
<name>A0ABV2N2A1_9HYPH</name>
<evidence type="ECO:0000256" key="1">
    <source>
        <dbReference type="ARBA" id="ARBA00004651"/>
    </source>
</evidence>
<evidence type="ECO:0000256" key="5">
    <source>
        <dbReference type="ARBA" id="ARBA00023136"/>
    </source>
</evidence>
<dbReference type="RefSeq" id="WP_354196896.1">
    <property type="nucleotide sequence ID" value="NZ_JBEPML010000012.1"/>
</dbReference>
<protein>
    <submittedName>
        <fullName evidence="7">Branched-chain amino acid transport system permease protein</fullName>
    </submittedName>
</protein>
<dbReference type="InterPro" id="IPR001851">
    <property type="entry name" value="ABC_transp_permease"/>
</dbReference>
<keyword evidence="2" id="KW-1003">Cell membrane</keyword>
<keyword evidence="4 6" id="KW-1133">Transmembrane helix</keyword>
<dbReference type="PANTHER" id="PTHR30482:SF20">
    <property type="entry name" value="HIGH-AFFINITY BRANCHED-CHAIN AMINO ACID TRANSPORT SYSTEM PERMEASE PROTEIN LIVM"/>
    <property type="match status" value="1"/>
</dbReference>
<dbReference type="Proteomes" id="UP001549076">
    <property type="component" value="Unassembled WGS sequence"/>
</dbReference>
<feature type="transmembrane region" description="Helical" evidence="6">
    <location>
        <begin position="16"/>
        <end position="38"/>
    </location>
</feature>
<feature type="transmembrane region" description="Helical" evidence="6">
    <location>
        <begin position="263"/>
        <end position="289"/>
    </location>
</feature>
<gene>
    <name evidence="7" type="ORF">ABID37_003414</name>
</gene>
<feature type="transmembrane region" description="Helical" evidence="6">
    <location>
        <begin position="126"/>
        <end position="145"/>
    </location>
</feature>
<feature type="transmembrane region" description="Helical" evidence="6">
    <location>
        <begin position="44"/>
        <end position="64"/>
    </location>
</feature>
<comment type="caution">
    <text evidence="7">The sequence shown here is derived from an EMBL/GenBank/DDBJ whole genome shotgun (WGS) entry which is preliminary data.</text>
</comment>
<keyword evidence="5 6" id="KW-0472">Membrane</keyword>
<feature type="transmembrane region" description="Helical" evidence="6">
    <location>
        <begin position="94"/>
        <end position="114"/>
    </location>
</feature>
<reference evidence="7 8" key="1">
    <citation type="submission" date="2024-06" db="EMBL/GenBank/DDBJ databases">
        <title>Genomic Encyclopedia of Type Strains, Phase IV (KMG-IV): sequencing the most valuable type-strain genomes for metagenomic binning, comparative biology and taxonomic classification.</title>
        <authorList>
            <person name="Goeker M."/>
        </authorList>
    </citation>
    <scope>NUCLEOTIDE SEQUENCE [LARGE SCALE GENOMIC DNA]</scope>
    <source>
        <strain evidence="7 8">DSM 27865</strain>
    </source>
</reference>
<dbReference type="CDD" id="cd06581">
    <property type="entry name" value="TM_PBP1_LivM_like"/>
    <property type="match status" value="1"/>
</dbReference>
<dbReference type="PANTHER" id="PTHR30482">
    <property type="entry name" value="HIGH-AFFINITY BRANCHED-CHAIN AMINO ACID TRANSPORT SYSTEM PERMEASE"/>
    <property type="match status" value="1"/>
</dbReference>